<feature type="domain" description="Peptidoglycan beta-N-acetylmuramidase NamZ C-terminal" evidence="3">
    <location>
        <begin position="261"/>
        <end position="397"/>
    </location>
</feature>
<dbReference type="PANTHER" id="PTHR42915">
    <property type="entry name" value="HYPOTHETICAL 460 KDA PROTEIN IN FEUA-SIGW INTERGENIC REGION [PRECURSOR]"/>
    <property type="match status" value="1"/>
</dbReference>
<keyword evidence="1" id="KW-0472">Membrane</keyword>
<keyword evidence="1" id="KW-0812">Transmembrane</keyword>
<dbReference type="PANTHER" id="PTHR42915:SF1">
    <property type="entry name" value="PEPTIDOGLYCAN BETA-N-ACETYLMURAMIDASE NAMZ"/>
    <property type="match status" value="1"/>
</dbReference>
<accession>A0A2T4DQ51</accession>
<dbReference type="AlphaFoldDB" id="A0A2T4DQ51"/>
<dbReference type="EMBL" id="PYVU01000076">
    <property type="protein sequence ID" value="PTB95932.1"/>
    <property type="molecule type" value="Genomic_DNA"/>
</dbReference>
<reference evidence="4 5" key="1">
    <citation type="submission" date="2018-03" db="EMBL/GenBank/DDBJ databases">
        <title>Cross-interface Injection: A General Nanoliter Liquid Handling Method Applied to Single Cells Genome Amplification Automated Nanoliter Liquid Handling Applied to Single Cell Multiple Displacement Amplification.</title>
        <authorList>
            <person name="Yun J."/>
            <person name="Xu P."/>
            <person name="Xu J."/>
            <person name="Dai X."/>
            <person name="Wang Y."/>
            <person name="Zheng X."/>
            <person name="Cao C."/>
            <person name="Yi Q."/>
            <person name="Zhu Y."/>
            <person name="Wang L."/>
            <person name="Dong Z."/>
            <person name="Huang Y."/>
            <person name="Huang L."/>
            <person name="Du W."/>
        </authorList>
    </citation>
    <scope>NUCLEOTIDE SEQUENCE [LARGE SCALE GENOMIC DNA]</scope>
    <source>
        <strain evidence="4 5">Z-D1-2</strain>
    </source>
</reference>
<dbReference type="GO" id="GO:0033922">
    <property type="term" value="F:peptidoglycan beta-N-acetylmuramidase activity"/>
    <property type="evidence" value="ECO:0007669"/>
    <property type="project" value="InterPro"/>
</dbReference>
<dbReference type="InterPro" id="IPR048503">
    <property type="entry name" value="NamZ_C"/>
</dbReference>
<organism evidence="4 5">
    <name type="scientific">Marivirga lumbricoides</name>
    <dbReference type="NCBI Taxonomy" id="1046115"/>
    <lineage>
        <taxon>Bacteria</taxon>
        <taxon>Pseudomonadati</taxon>
        <taxon>Bacteroidota</taxon>
        <taxon>Cytophagia</taxon>
        <taxon>Cytophagales</taxon>
        <taxon>Marivirgaceae</taxon>
        <taxon>Marivirga</taxon>
    </lineage>
</organism>
<feature type="transmembrane region" description="Helical" evidence="1">
    <location>
        <begin position="7"/>
        <end position="26"/>
    </location>
</feature>
<dbReference type="Pfam" id="PF07075">
    <property type="entry name" value="NamZ_N"/>
    <property type="match status" value="1"/>
</dbReference>
<dbReference type="InterPro" id="IPR008302">
    <property type="entry name" value="NamZ"/>
</dbReference>
<keyword evidence="1" id="KW-1133">Transmembrane helix</keyword>
<evidence type="ECO:0000259" key="3">
    <source>
        <dbReference type="Pfam" id="PF20732"/>
    </source>
</evidence>
<feature type="domain" description="Peptidoglycan beta-N-acetylmuramidase NamZ N-terminal" evidence="2">
    <location>
        <begin position="58"/>
        <end position="255"/>
    </location>
</feature>
<dbReference type="PIRSF" id="PIRSF016719">
    <property type="entry name" value="UCP016719"/>
    <property type="match status" value="1"/>
</dbReference>
<gene>
    <name evidence="4" type="ORF">C9994_09565</name>
</gene>
<dbReference type="Proteomes" id="UP000240608">
    <property type="component" value="Unassembled WGS sequence"/>
</dbReference>
<dbReference type="Gene3D" id="3.40.50.12170">
    <property type="entry name" value="Uncharacterised protein PF07075, DUF1343"/>
    <property type="match status" value="1"/>
</dbReference>
<sequence length="398" mass="45008">MIQDANYNFIGKVMMIFCLIFTISFYSCTAQVQNDTNEILPGAYQIDKYLHLLEGKRVGLIVNQTSVINATHLVDTLKSLSVDIKTVFAPEHGFRGEADAGATVKSGYDAKTQLPIISLYGSNKKPQPQQLENLDILIFDIQDVGTRFYTYISTMHYVMEACAEQNKELLILDRPNPNGMYVDGPVLKMDNQSFVGMHPIPVLHGLTVGELAKMINGEGWLNNQLKCNVAIIPVENYSHDMTYSLPVKPSPNLPNDLSIELYPSLCLFEGTVISVGRGTESPFQQIGHPDLKEYKHSFTPVSMPGSSVHPPFENKKCYGIIFNEKDVEGGFSLKYLIEFYNEFEEKKAFFNNFFVKLAGTKELQQQIEAGFNEEDIRMGWKADLESYHKMRESYLIYP</sequence>
<evidence type="ECO:0000259" key="2">
    <source>
        <dbReference type="Pfam" id="PF07075"/>
    </source>
</evidence>
<dbReference type="Pfam" id="PF20732">
    <property type="entry name" value="NamZ_C"/>
    <property type="match status" value="1"/>
</dbReference>
<evidence type="ECO:0000256" key="1">
    <source>
        <dbReference type="SAM" id="Phobius"/>
    </source>
</evidence>
<protein>
    <submittedName>
        <fullName evidence="4">DUF1343 domain-containing protein</fullName>
    </submittedName>
</protein>
<dbReference type="Gene3D" id="3.90.1150.140">
    <property type="match status" value="1"/>
</dbReference>
<evidence type="ECO:0000313" key="5">
    <source>
        <dbReference type="Proteomes" id="UP000240608"/>
    </source>
</evidence>
<comment type="caution">
    <text evidence="4">The sequence shown here is derived from an EMBL/GenBank/DDBJ whole genome shotgun (WGS) entry which is preliminary data.</text>
</comment>
<proteinExistence type="predicted"/>
<dbReference type="InterPro" id="IPR048502">
    <property type="entry name" value="NamZ_N"/>
</dbReference>
<evidence type="ECO:0000313" key="4">
    <source>
        <dbReference type="EMBL" id="PTB95932.1"/>
    </source>
</evidence>
<name>A0A2T4DQ51_9BACT</name>